<evidence type="ECO:0000313" key="4">
    <source>
        <dbReference type="Proteomes" id="UP001172457"/>
    </source>
</evidence>
<keyword evidence="1" id="KW-0472">Membrane</keyword>
<keyword evidence="1" id="KW-0812">Transmembrane</keyword>
<protein>
    <recommendedName>
        <fullName evidence="2">PGG domain-containing protein</fullName>
    </recommendedName>
</protein>
<dbReference type="InterPro" id="IPR036770">
    <property type="entry name" value="Ankyrin_rpt-contain_sf"/>
</dbReference>
<reference evidence="3" key="1">
    <citation type="submission" date="2023-03" db="EMBL/GenBank/DDBJ databases">
        <title>Chromosome-scale reference genome and RAD-based genetic map of yellow starthistle (Centaurea solstitialis) reveal putative structural variation and QTLs associated with invader traits.</title>
        <authorList>
            <person name="Reatini B."/>
            <person name="Cang F.A."/>
            <person name="Jiang Q."/>
            <person name="Mckibben M.T.W."/>
            <person name="Barker M.S."/>
            <person name="Rieseberg L.H."/>
            <person name="Dlugosch K.M."/>
        </authorList>
    </citation>
    <scope>NUCLEOTIDE SEQUENCE</scope>
    <source>
        <strain evidence="3">CAN-66</strain>
        <tissue evidence="3">Leaf</tissue>
    </source>
</reference>
<accession>A0AA38W9N0</accession>
<evidence type="ECO:0000313" key="3">
    <source>
        <dbReference type="EMBL" id="KAJ9553582.1"/>
    </source>
</evidence>
<feature type="transmembrane region" description="Helical" evidence="1">
    <location>
        <begin position="514"/>
        <end position="538"/>
    </location>
</feature>
<comment type="caution">
    <text evidence="3">The sequence shown here is derived from an EMBL/GenBank/DDBJ whole genome shotgun (WGS) entry which is preliminary data.</text>
</comment>
<dbReference type="InterPro" id="IPR002110">
    <property type="entry name" value="Ankyrin_rpt"/>
</dbReference>
<dbReference type="AlphaFoldDB" id="A0AA38W9N0"/>
<feature type="domain" description="PGG" evidence="2">
    <location>
        <begin position="473"/>
        <end position="579"/>
    </location>
</feature>
<dbReference type="PANTHER" id="PTHR24177:SF443">
    <property type="entry name" value="PGG DOMAIN-CONTAINING PROTEIN"/>
    <property type="match status" value="1"/>
</dbReference>
<dbReference type="Gene3D" id="1.25.40.20">
    <property type="entry name" value="Ankyrin repeat-containing domain"/>
    <property type="match status" value="2"/>
</dbReference>
<sequence>MRTGNRINDIGSVGVPVLKTGRDSVEDATNTMDQGHSNYIPNTTLPGKAPPNLPCGDLLDTREDYYSICVPLYEASITGNWESAMVILDQHPKLVGFAITENYETALHVATLAEETKRTEHFVQKLVNLMTREDMELQDLSYNTAFCIAAKAGNIKMVKIMQKSNPNLPNIPGSNRMMPLYMSALFGKYETVKYLYALSDNMADDFWTPKYRDWVLESCVECDFFDVAIKIVVNRPELAKNGFVLGTLARKADAIFDGVQQKLLTRIINSIFRFMNMKVGPAKEDSDALKLLTIIWNAITMLPKSQVEDILRGPRNSIIRDGRTKHIYPFRILFVAAEMGNTRFVIKLLQAHPHLIVSRNDELHTIFHVAVMNRQCDIHNLLYEIGAQKDLILPLKDRDGNNMLHLVGKTSVKMRPKTFGASLLMQRELLWFKEIETMMQPALRQSRNNAGQTPYELFSEENKDLVVQGLKWMKDCMVVATLIVTVAFAVAFTVPGGYNQQIGIPFFIHGSGFLAFVIADAISLFCSSTSLLVFLSILTSRHGQHDFMYALPTKLMIGLLTLLISVAAMMVTFSASFFVLYDNGLKWVPILIATFAAMPSLPLALDPLCSGSGEIDSSDLKHRVPGLLFRLGFFGRQVFSSDLDF</sequence>
<dbReference type="EMBL" id="JARYMX010000004">
    <property type="protein sequence ID" value="KAJ9553582.1"/>
    <property type="molecule type" value="Genomic_DNA"/>
</dbReference>
<gene>
    <name evidence="3" type="ORF">OSB04_017627</name>
</gene>
<feature type="transmembrane region" description="Helical" evidence="1">
    <location>
        <begin position="476"/>
        <end position="494"/>
    </location>
</feature>
<evidence type="ECO:0000256" key="1">
    <source>
        <dbReference type="SAM" id="Phobius"/>
    </source>
</evidence>
<organism evidence="3 4">
    <name type="scientific">Centaurea solstitialis</name>
    <name type="common">yellow star-thistle</name>
    <dbReference type="NCBI Taxonomy" id="347529"/>
    <lineage>
        <taxon>Eukaryota</taxon>
        <taxon>Viridiplantae</taxon>
        <taxon>Streptophyta</taxon>
        <taxon>Embryophyta</taxon>
        <taxon>Tracheophyta</taxon>
        <taxon>Spermatophyta</taxon>
        <taxon>Magnoliopsida</taxon>
        <taxon>eudicotyledons</taxon>
        <taxon>Gunneridae</taxon>
        <taxon>Pentapetalae</taxon>
        <taxon>asterids</taxon>
        <taxon>campanulids</taxon>
        <taxon>Asterales</taxon>
        <taxon>Asteraceae</taxon>
        <taxon>Carduoideae</taxon>
        <taxon>Cardueae</taxon>
        <taxon>Centaureinae</taxon>
        <taxon>Centaurea</taxon>
    </lineage>
</organism>
<evidence type="ECO:0000259" key="2">
    <source>
        <dbReference type="Pfam" id="PF13962"/>
    </source>
</evidence>
<dbReference type="Pfam" id="PF13962">
    <property type="entry name" value="PGG"/>
    <property type="match status" value="1"/>
</dbReference>
<dbReference type="Proteomes" id="UP001172457">
    <property type="component" value="Chromosome 4"/>
</dbReference>
<name>A0AA38W9N0_9ASTR</name>
<dbReference type="SUPFAM" id="SSF48403">
    <property type="entry name" value="Ankyrin repeat"/>
    <property type="match status" value="2"/>
</dbReference>
<dbReference type="GO" id="GO:0016020">
    <property type="term" value="C:membrane"/>
    <property type="evidence" value="ECO:0007669"/>
    <property type="project" value="TreeGrafter"/>
</dbReference>
<dbReference type="Pfam" id="PF12796">
    <property type="entry name" value="Ank_2"/>
    <property type="match status" value="1"/>
</dbReference>
<feature type="transmembrane region" description="Helical" evidence="1">
    <location>
        <begin position="559"/>
        <end position="581"/>
    </location>
</feature>
<dbReference type="InterPro" id="IPR026961">
    <property type="entry name" value="PGG_dom"/>
</dbReference>
<keyword evidence="4" id="KW-1185">Reference proteome</keyword>
<keyword evidence="1" id="KW-1133">Transmembrane helix</keyword>
<dbReference type="SMART" id="SM00248">
    <property type="entry name" value="ANK"/>
    <property type="match status" value="4"/>
</dbReference>
<proteinExistence type="predicted"/>
<dbReference type="PANTHER" id="PTHR24177">
    <property type="entry name" value="CASKIN"/>
    <property type="match status" value="1"/>
</dbReference>